<feature type="domain" description="CstA N-terminal" evidence="8">
    <location>
        <begin position="2"/>
        <end position="524"/>
    </location>
</feature>
<dbReference type="OrthoDB" id="9761224at2"/>
<feature type="transmembrane region" description="Helical" evidence="7">
    <location>
        <begin position="539"/>
        <end position="559"/>
    </location>
</feature>
<comment type="subcellular location">
    <subcellularLocation>
        <location evidence="1">Cell membrane</location>
        <topology evidence="1">Multi-pass membrane protein</topology>
    </subcellularLocation>
</comment>
<dbReference type="EMBL" id="VJVV01000011">
    <property type="protein sequence ID" value="TRO79328.1"/>
    <property type="molecule type" value="Genomic_DNA"/>
</dbReference>
<feature type="transmembrane region" description="Helical" evidence="7">
    <location>
        <begin position="187"/>
        <end position="206"/>
    </location>
</feature>
<comment type="caution">
    <text evidence="9">The sequence shown here is derived from an EMBL/GenBank/DDBJ whole genome shotgun (WGS) entry which is preliminary data.</text>
</comment>
<feature type="transmembrane region" description="Helical" evidence="7">
    <location>
        <begin position="218"/>
        <end position="240"/>
    </location>
</feature>
<feature type="transmembrane region" description="Helical" evidence="7">
    <location>
        <begin position="6"/>
        <end position="25"/>
    </location>
</feature>
<dbReference type="InterPro" id="IPR051605">
    <property type="entry name" value="CstA"/>
</dbReference>
<dbReference type="PANTHER" id="PTHR30252:SF0">
    <property type="entry name" value="PEPTIDE TRANSPORTER CSTA"/>
    <property type="match status" value="1"/>
</dbReference>
<dbReference type="Pfam" id="PF02554">
    <property type="entry name" value="CstA"/>
    <property type="match status" value="1"/>
</dbReference>
<protein>
    <submittedName>
        <fullName evidence="9">Carbon starvation protein A</fullName>
    </submittedName>
</protein>
<dbReference type="Proteomes" id="UP000317155">
    <property type="component" value="Unassembled WGS sequence"/>
</dbReference>
<evidence type="ECO:0000256" key="7">
    <source>
        <dbReference type="SAM" id="Phobius"/>
    </source>
</evidence>
<dbReference type="InterPro" id="IPR003706">
    <property type="entry name" value="CstA_N"/>
</dbReference>
<feature type="transmembrane region" description="Helical" evidence="7">
    <location>
        <begin position="371"/>
        <end position="395"/>
    </location>
</feature>
<feature type="transmembrane region" description="Helical" evidence="7">
    <location>
        <begin position="252"/>
        <end position="270"/>
    </location>
</feature>
<comment type="similarity">
    <text evidence="2">Belongs to the peptide transporter carbon starvation (CstA) (TC 2.A.114) family.</text>
</comment>
<proteinExistence type="inferred from homology"/>
<evidence type="ECO:0000256" key="4">
    <source>
        <dbReference type="ARBA" id="ARBA00022692"/>
    </source>
</evidence>
<evidence type="ECO:0000259" key="8">
    <source>
        <dbReference type="Pfam" id="PF02554"/>
    </source>
</evidence>
<name>A0A550J7X0_9BACT</name>
<feature type="transmembrane region" description="Helical" evidence="7">
    <location>
        <begin position="290"/>
        <end position="315"/>
    </location>
</feature>
<evidence type="ECO:0000313" key="9">
    <source>
        <dbReference type="EMBL" id="TRO79328.1"/>
    </source>
</evidence>
<keyword evidence="4 7" id="KW-0812">Transmembrane</keyword>
<feature type="transmembrane region" description="Helical" evidence="7">
    <location>
        <begin position="327"/>
        <end position="351"/>
    </location>
</feature>
<dbReference type="GO" id="GO:0009267">
    <property type="term" value="P:cellular response to starvation"/>
    <property type="evidence" value="ECO:0007669"/>
    <property type="project" value="InterPro"/>
</dbReference>
<evidence type="ECO:0000256" key="3">
    <source>
        <dbReference type="ARBA" id="ARBA00022475"/>
    </source>
</evidence>
<feature type="transmembrane region" description="Helical" evidence="7">
    <location>
        <begin position="138"/>
        <end position="157"/>
    </location>
</feature>
<dbReference type="RefSeq" id="WP_092053830.1">
    <property type="nucleotide sequence ID" value="NZ_FOJJ01000003.1"/>
</dbReference>
<accession>A0A550J7X0</accession>
<feature type="transmembrane region" description="Helical" evidence="7">
    <location>
        <begin position="507"/>
        <end position="527"/>
    </location>
</feature>
<dbReference type="AlphaFoldDB" id="A0A550J7X0"/>
<feature type="transmembrane region" description="Helical" evidence="7">
    <location>
        <begin position="88"/>
        <end position="107"/>
    </location>
</feature>
<keyword evidence="6 7" id="KW-0472">Membrane</keyword>
<sequence length="580" mass="62789">MNSLVYMLLAAAGYLLAYRLYGRFLGRRIFELSNRNRMPAHRFRDDVDYIPSKRHIVLGHHFTTIAGLGPIVGPAIGIIWGWLPATLWVIFGSIFLGAVHDFSAMVMSARHRGRTLGDLTGDLLNPTTRHAFQLIIQFLLWIVVAIFAMIMGILFTMYPQSVLPIWLQIPIAVWLGRRLYRGENDTFQSLVALVLMYLSIGLGLYFPITVPPIAGSPIVTWTLILLAYAFIASTLPVHVLLQPRDYINSNQLLIAMALLTLGLCVAHPPLTAPALNPAAFAPGTDIPPLFPLLFITIACGAISGFHSLAASGTVVKQIDKEEDMLAIGYGGMLIEGLLAALALAAIAGGMGMGLVKGEVLYTGAEAFRVHYASWASAQGMAAMIEAFVVGAANLLGALGIPPELGKSLIAVFIVSFAGTTLDSATRIQRLSLQEIFRNREGVVMRPLHNNYAATLVVVVMAAALCFAQPGAKGALVLWPMFGALNQLLAALGLTVATVYLAKKGKNILITFLPMLFMLVMTTWAMAINLRDFYARGNMLLFSLSVVILLLTLWLLIGAACSLRGGQRTHLNEDLAPEPGE</sequence>
<evidence type="ECO:0000256" key="2">
    <source>
        <dbReference type="ARBA" id="ARBA00007755"/>
    </source>
</evidence>
<feature type="transmembrane region" description="Helical" evidence="7">
    <location>
        <begin position="62"/>
        <end position="82"/>
    </location>
</feature>
<evidence type="ECO:0000256" key="5">
    <source>
        <dbReference type="ARBA" id="ARBA00022989"/>
    </source>
</evidence>
<keyword evidence="5 7" id="KW-1133">Transmembrane helix</keyword>
<organism evidence="9 10">
    <name type="scientific">Trichloromonas acetexigens</name>
    <dbReference type="NCBI Taxonomy" id="38815"/>
    <lineage>
        <taxon>Bacteria</taxon>
        <taxon>Pseudomonadati</taxon>
        <taxon>Thermodesulfobacteriota</taxon>
        <taxon>Desulfuromonadia</taxon>
        <taxon>Desulfuromonadales</taxon>
        <taxon>Trichloromonadaceae</taxon>
        <taxon>Trichloromonas</taxon>
    </lineage>
</organism>
<reference evidence="9 10" key="1">
    <citation type="submission" date="2019-07" db="EMBL/GenBank/DDBJ databases">
        <title>Insights of Desulfuromonas acetexigens electromicrobiology.</title>
        <authorList>
            <person name="Katuri K."/>
            <person name="Sapireddy V."/>
            <person name="Shaw D.R."/>
            <person name="Saikaly P."/>
        </authorList>
    </citation>
    <scope>NUCLEOTIDE SEQUENCE [LARGE SCALE GENOMIC DNA]</scope>
    <source>
        <strain evidence="9 10">2873</strain>
    </source>
</reference>
<feature type="transmembrane region" description="Helical" evidence="7">
    <location>
        <begin position="163"/>
        <end position="180"/>
    </location>
</feature>
<feature type="transmembrane region" description="Helical" evidence="7">
    <location>
        <begin position="447"/>
        <end position="467"/>
    </location>
</feature>
<evidence type="ECO:0000256" key="6">
    <source>
        <dbReference type="ARBA" id="ARBA00023136"/>
    </source>
</evidence>
<dbReference type="PANTHER" id="PTHR30252">
    <property type="entry name" value="INNER MEMBRANE PEPTIDE TRANSPORTER"/>
    <property type="match status" value="1"/>
</dbReference>
<gene>
    <name evidence="9" type="ORF">FL622_13750</name>
</gene>
<dbReference type="GO" id="GO:0005886">
    <property type="term" value="C:plasma membrane"/>
    <property type="evidence" value="ECO:0007669"/>
    <property type="project" value="UniProtKB-SubCell"/>
</dbReference>
<evidence type="ECO:0000256" key="1">
    <source>
        <dbReference type="ARBA" id="ARBA00004651"/>
    </source>
</evidence>
<feature type="transmembrane region" description="Helical" evidence="7">
    <location>
        <begin position="474"/>
        <end position="501"/>
    </location>
</feature>
<keyword evidence="10" id="KW-1185">Reference proteome</keyword>
<keyword evidence="3" id="KW-1003">Cell membrane</keyword>
<evidence type="ECO:0000313" key="10">
    <source>
        <dbReference type="Proteomes" id="UP000317155"/>
    </source>
</evidence>